<gene>
    <name evidence="1" type="ORF">DCO56_23425</name>
</gene>
<name>A0A363NM91_9SPHI</name>
<protein>
    <submittedName>
        <fullName evidence="1">Uncharacterized protein</fullName>
    </submittedName>
</protein>
<accession>A0A363NM91</accession>
<dbReference type="RefSeq" id="WP_108636155.1">
    <property type="nucleotide sequence ID" value="NZ_QCXX01000008.1"/>
</dbReference>
<sequence>MFIENNRLFVESIFNGEFYKTSLFKQYGIARGNLKPQPSKNYQLKLNVMSQEKKLTNEELKENIKKTVLEQLDEQLTEEKLSSIDQEKLEGGFASLSGADKGDQTTNIVCW</sequence>
<dbReference type="AlphaFoldDB" id="A0A363NM91"/>
<reference evidence="1 2" key="1">
    <citation type="submission" date="2018-04" db="EMBL/GenBank/DDBJ databases">
        <title>Sphingobacterium sp. M46 Genome.</title>
        <authorList>
            <person name="Cheng J."/>
            <person name="Li Y."/>
        </authorList>
    </citation>
    <scope>NUCLEOTIDE SEQUENCE [LARGE SCALE GENOMIC DNA]</scope>
    <source>
        <strain evidence="1 2">M46</strain>
    </source>
</reference>
<comment type="caution">
    <text evidence="1">The sequence shown here is derived from an EMBL/GenBank/DDBJ whole genome shotgun (WGS) entry which is preliminary data.</text>
</comment>
<keyword evidence="2" id="KW-1185">Reference proteome</keyword>
<evidence type="ECO:0000313" key="1">
    <source>
        <dbReference type="EMBL" id="PUV21894.1"/>
    </source>
</evidence>
<organism evidence="1 2">
    <name type="scientific">Sphingobacterium athyrii</name>
    <dbReference type="NCBI Taxonomy" id="2152717"/>
    <lineage>
        <taxon>Bacteria</taxon>
        <taxon>Pseudomonadati</taxon>
        <taxon>Bacteroidota</taxon>
        <taxon>Sphingobacteriia</taxon>
        <taxon>Sphingobacteriales</taxon>
        <taxon>Sphingobacteriaceae</taxon>
        <taxon>Sphingobacterium</taxon>
    </lineage>
</organism>
<dbReference type="Proteomes" id="UP000250831">
    <property type="component" value="Unassembled WGS sequence"/>
</dbReference>
<proteinExistence type="predicted"/>
<evidence type="ECO:0000313" key="2">
    <source>
        <dbReference type="Proteomes" id="UP000250831"/>
    </source>
</evidence>
<dbReference type="EMBL" id="QCXX01000008">
    <property type="protein sequence ID" value="PUV21894.1"/>
    <property type="molecule type" value="Genomic_DNA"/>
</dbReference>